<reference evidence="2" key="1">
    <citation type="submission" date="2016-06" db="EMBL/GenBank/DDBJ databases">
        <title>Parallel loss of symbiosis genes in relatives of nitrogen-fixing non-legume Parasponia.</title>
        <authorList>
            <person name="Van Velzen R."/>
            <person name="Holmer R."/>
            <person name="Bu F."/>
            <person name="Rutten L."/>
            <person name="Van Zeijl A."/>
            <person name="Liu W."/>
            <person name="Santuari L."/>
            <person name="Cao Q."/>
            <person name="Sharma T."/>
            <person name="Shen D."/>
            <person name="Roswanjaya Y."/>
            <person name="Wardhani T."/>
            <person name="Kalhor M.S."/>
            <person name="Jansen J."/>
            <person name="Van den Hoogen J."/>
            <person name="Gungor B."/>
            <person name="Hartog M."/>
            <person name="Hontelez J."/>
            <person name="Verver J."/>
            <person name="Yang W.-C."/>
            <person name="Schijlen E."/>
            <person name="Repin R."/>
            <person name="Schilthuizen M."/>
            <person name="Schranz E."/>
            <person name="Heidstra R."/>
            <person name="Miyata K."/>
            <person name="Fedorova E."/>
            <person name="Kohlen W."/>
            <person name="Bisseling T."/>
            <person name="Smit S."/>
            <person name="Geurts R."/>
        </authorList>
    </citation>
    <scope>NUCLEOTIDE SEQUENCE [LARGE SCALE GENOMIC DNA]</scope>
    <source>
        <strain evidence="2">cv. RG33-2</strain>
    </source>
</reference>
<organism evidence="1 2">
    <name type="scientific">Trema orientale</name>
    <name type="common">Charcoal tree</name>
    <name type="synonym">Celtis orientalis</name>
    <dbReference type="NCBI Taxonomy" id="63057"/>
    <lineage>
        <taxon>Eukaryota</taxon>
        <taxon>Viridiplantae</taxon>
        <taxon>Streptophyta</taxon>
        <taxon>Embryophyta</taxon>
        <taxon>Tracheophyta</taxon>
        <taxon>Spermatophyta</taxon>
        <taxon>Magnoliopsida</taxon>
        <taxon>eudicotyledons</taxon>
        <taxon>Gunneridae</taxon>
        <taxon>Pentapetalae</taxon>
        <taxon>rosids</taxon>
        <taxon>fabids</taxon>
        <taxon>Rosales</taxon>
        <taxon>Cannabaceae</taxon>
        <taxon>Trema</taxon>
    </lineage>
</organism>
<evidence type="ECO:0000313" key="2">
    <source>
        <dbReference type="Proteomes" id="UP000237000"/>
    </source>
</evidence>
<gene>
    <name evidence="1" type="ORF">TorRG33x02_037200</name>
</gene>
<keyword evidence="2" id="KW-1185">Reference proteome</keyword>
<evidence type="ECO:0000313" key="1">
    <source>
        <dbReference type="EMBL" id="POO00646.1"/>
    </source>
</evidence>
<dbReference type="EMBL" id="JXTC01000012">
    <property type="protein sequence ID" value="POO00646.1"/>
    <property type="molecule type" value="Genomic_DNA"/>
</dbReference>
<name>A0A2P5FS67_TREOI</name>
<dbReference type="AlphaFoldDB" id="A0A2P5FS67"/>
<comment type="caution">
    <text evidence="1">The sequence shown here is derived from an EMBL/GenBank/DDBJ whole genome shotgun (WGS) entry which is preliminary data.</text>
</comment>
<sequence length="41" mass="4942">MLFARLGKYNHNQQVLYHIVRRPLPWNRSRPSKCAKGDHPR</sequence>
<protein>
    <submittedName>
        <fullName evidence="1">Uncharacterized protein</fullName>
    </submittedName>
</protein>
<dbReference type="InParanoid" id="A0A2P5FS67"/>
<dbReference type="Proteomes" id="UP000237000">
    <property type="component" value="Unassembled WGS sequence"/>
</dbReference>
<accession>A0A2P5FS67</accession>
<proteinExistence type="predicted"/>